<dbReference type="GO" id="GO:0006935">
    <property type="term" value="P:chemotaxis"/>
    <property type="evidence" value="ECO:0007669"/>
    <property type="project" value="UniProtKB-KW"/>
</dbReference>
<organism evidence="11 12">
    <name type="scientific">Marinococcus halophilus</name>
    <dbReference type="NCBI Taxonomy" id="1371"/>
    <lineage>
        <taxon>Bacteria</taxon>
        <taxon>Bacillati</taxon>
        <taxon>Bacillota</taxon>
        <taxon>Bacilli</taxon>
        <taxon>Bacillales</taxon>
        <taxon>Bacillaceae</taxon>
        <taxon>Marinococcus</taxon>
    </lineage>
</organism>
<comment type="subcellular location">
    <subcellularLocation>
        <location evidence="2">Cell membrane</location>
        <topology evidence="2">Single-pass membrane protein</topology>
    </subcellularLocation>
</comment>
<dbReference type="Pfam" id="PF03748">
    <property type="entry name" value="FliL"/>
    <property type="match status" value="1"/>
</dbReference>
<keyword evidence="6" id="KW-0812">Transmembrane</keyword>
<dbReference type="GO" id="GO:0005886">
    <property type="term" value="C:plasma membrane"/>
    <property type="evidence" value="ECO:0007669"/>
    <property type="project" value="UniProtKB-SubCell"/>
</dbReference>
<evidence type="ECO:0000313" key="12">
    <source>
        <dbReference type="Proteomes" id="UP000321051"/>
    </source>
</evidence>
<keyword evidence="4 10" id="KW-1003">Cell membrane</keyword>
<keyword evidence="8" id="KW-1133">Transmembrane helix</keyword>
<dbReference type="GO" id="GO:0071978">
    <property type="term" value="P:bacterial-type flagellum-dependent swarming motility"/>
    <property type="evidence" value="ECO:0007669"/>
    <property type="project" value="TreeGrafter"/>
</dbReference>
<reference evidence="11 12" key="1">
    <citation type="submission" date="2019-07" db="EMBL/GenBank/DDBJ databases">
        <title>Whole genome shotgun sequence of Marinococcus halophilus NBRC 102359.</title>
        <authorList>
            <person name="Hosoyama A."/>
            <person name="Uohara A."/>
            <person name="Ohji S."/>
            <person name="Ichikawa N."/>
        </authorList>
    </citation>
    <scope>NUCLEOTIDE SEQUENCE [LARGE SCALE GENOMIC DNA]</scope>
    <source>
        <strain evidence="11 12">NBRC 102359</strain>
    </source>
</reference>
<gene>
    <name evidence="11" type="ORF">MHA01_03070</name>
</gene>
<dbReference type="AlphaFoldDB" id="A0A510Y259"/>
<sequence>MMIMLLTLVLIAGAAAAVYQFLGSSSEKAEGSEEKKTEELSAEELRELTWDMEEMTTNLKGNDRYIKTMFSLQADNEKARKELEQRDYQINNIIIHELAQLSPEDIEGSEGTTKMEERLKEKVNEVMTEGKVQRVYTTERVIQ</sequence>
<keyword evidence="9 10" id="KW-0472">Membrane</keyword>
<evidence type="ECO:0000256" key="7">
    <source>
        <dbReference type="ARBA" id="ARBA00022779"/>
    </source>
</evidence>
<evidence type="ECO:0000256" key="1">
    <source>
        <dbReference type="ARBA" id="ARBA00002254"/>
    </source>
</evidence>
<evidence type="ECO:0000256" key="10">
    <source>
        <dbReference type="RuleBase" id="RU364125"/>
    </source>
</evidence>
<dbReference type="GO" id="GO:0009425">
    <property type="term" value="C:bacterial-type flagellum basal body"/>
    <property type="evidence" value="ECO:0007669"/>
    <property type="project" value="InterPro"/>
</dbReference>
<evidence type="ECO:0000256" key="5">
    <source>
        <dbReference type="ARBA" id="ARBA00022500"/>
    </source>
</evidence>
<dbReference type="PANTHER" id="PTHR35091:SF2">
    <property type="entry name" value="FLAGELLAR PROTEIN FLIL"/>
    <property type="match status" value="1"/>
</dbReference>
<evidence type="ECO:0000313" key="11">
    <source>
        <dbReference type="EMBL" id="GEK57402.1"/>
    </source>
</evidence>
<accession>A0A510Y259</accession>
<proteinExistence type="inferred from homology"/>
<evidence type="ECO:0000256" key="8">
    <source>
        <dbReference type="ARBA" id="ARBA00022989"/>
    </source>
</evidence>
<dbReference type="STRING" id="1371.GCA_900166605_02448"/>
<evidence type="ECO:0000256" key="3">
    <source>
        <dbReference type="ARBA" id="ARBA00008281"/>
    </source>
</evidence>
<protein>
    <recommendedName>
        <fullName evidence="10">Flagellar protein FliL</fullName>
    </recommendedName>
</protein>
<dbReference type="InterPro" id="IPR005503">
    <property type="entry name" value="FliL"/>
</dbReference>
<comment type="similarity">
    <text evidence="3 10">Belongs to the FliL family.</text>
</comment>
<dbReference type="Proteomes" id="UP000321051">
    <property type="component" value="Unassembled WGS sequence"/>
</dbReference>
<keyword evidence="12" id="KW-1185">Reference proteome</keyword>
<keyword evidence="7 10" id="KW-0283">Flagellar rotation</keyword>
<keyword evidence="5 10" id="KW-0145">Chemotaxis</keyword>
<evidence type="ECO:0000256" key="4">
    <source>
        <dbReference type="ARBA" id="ARBA00022475"/>
    </source>
</evidence>
<dbReference type="PANTHER" id="PTHR35091">
    <property type="entry name" value="FLAGELLAR PROTEIN FLIL"/>
    <property type="match status" value="1"/>
</dbReference>
<comment type="caution">
    <text evidence="11">The sequence shown here is derived from an EMBL/GenBank/DDBJ whole genome shotgun (WGS) entry which is preliminary data.</text>
</comment>
<dbReference type="EMBL" id="BJUN01000001">
    <property type="protein sequence ID" value="GEK57402.1"/>
    <property type="molecule type" value="Genomic_DNA"/>
</dbReference>
<evidence type="ECO:0000256" key="6">
    <source>
        <dbReference type="ARBA" id="ARBA00022692"/>
    </source>
</evidence>
<comment type="function">
    <text evidence="1 10">Controls the rotational direction of flagella during chemotaxis.</text>
</comment>
<name>A0A510Y259_MARHA</name>
<evidence type="ECO:0000256" key="9">
    <source>
        <dbReference type="ARBA" id="ARBA00023136"/>
    </source>
</evidence>
<evidence type="ECO:0000256" key="2">
    <source>
        <dbReference type="ARBA" id="ARBA00004162"/>
    </source>
</evidence>